<dbReference type="GO" id="GO:0005524">
    <property type="term" value="F:ATP binding"/>
    <property type="evidence" value="ECO:0007669"/>
    <property type="project" value="UniProtKB-KW"/>
</dbReference>
<dbReference type="Pfam" id="PF17862">
    <property type="entry name" value="AAA_lid_3"/>
    <property type="match status" value="1"/>
</dbReference>
<dbReference type="InterPro" id="IPR003960">
    <property type="entry name" value="ATPase_AAA_CS"/>
</dbReference>
<dbReference type="PANTHER" id="PTHR23074">
    <property type="entry name" value="AAA DOMAIN-CONTAINING"/>
    <property type="match status" value="1"/>
</dbReference>
<sequence length="799" mass="87372">MMRANPSTSMQKTYDECFLTCSTAVYFESQGNEAEALRSWKGALDQIYYHNAHRVPTTYRPRTETERAVQESLRQLELQCKERVDLLEALKRSREETAKEGAGAKAEGSPPTPPPRPPITVANDANTMGWLGGGTIPPVGYGDLHRPSLSIRPALPGRKSSSGNPTPQPPNGSSSLYPRPSGPRKDSRTPSPEKKGRMLRTLRPGGGKERASSSRASTSSRPEPPAAAKAATLAFGSNAAGRPTYTGSHSSRDITTIPLSSGYRPSFERSGTGLDLDRQTSRTPTNETAQPQAPFYFRAGEGAETTVFTTPPKDVPADTETLPRIRGPRNDSSTHRSSLDLGRARSGQVGNTPMPTYRNEYPATAEYSRALASSAAARSWTDLEGDKHAQSATTRKPVPPPYQASSPNDSRVRRTRRAAQSESLAVEASDSSDQTKRQVRRKAKAKEDTVRADLPPTPTSDAGDSGQDTDSDEWKEKCKDIMKHLPKGVDEGAAQQILNEIVIKGDEVHWDDIAGLEVAKYALKETVVYPFLRPDLFMGLREPARGMLLFGPPGTGKTMLARGVATESRSTFFAISASSLTSKFLGESEKLVRALFALAKMLAPSIIFVDEIDSLLSSRSGSGEHEATRRIKTEFLIQWSDLAKAAAGREQSEKDKERGDASRVLVLAATNLPWAIDEAARRRFVRRQYIPLPEGDVRKSQLKTLLSHQKHELSDSEMNHLVALTDGFSGSDITALAKDAAMGPLRSLGEKLLHMTMDEIRPIRFEDFKASLINIRPSVSGKGLKEYEDWAREFGERGG</sequence>
<feature type="region of interest" description="Disordered" evidence="4">
    <location>
        <begin position="141"/>
        <end position="473"/>
    </location>
</feature>
<keyword evidence="3" id="KW-0067">ATP-binding</keyword>
<dbReference type="AlphaFoldDB" id="A0A6A5WH33"/>
<keyword evidence="7" id="KW-1185">Reference proteome</keyword>
<accession>A0A6A5WH33</accession>
<dbReference type="InterPro" id="IPR050304">
    <property type="entry name" value="MT-severing_AAA_ATPase"/>
</dbReference>
<feature type="region of interest" description="Disordered" evidence="4">
    <location>
        <begin position="94"/>
        <end position="126"/>
    </location>
</feature>
<evidence type="ECO:0000256" key="1">
    <source>
        <dbReference type="ARBA" id="ARBA00006914"/>
    </source>
</evidence>
<dbReference type="PROSITE" id="PS00674">
    <property type="entry name" value="AAA"/>
    <property type="match status" value="1"/>
</dbReference>
<dbReference type="InterPro" id="IPR015415">
    <property type="entry name" value="Spast_Vps4_C"/>
</dbReference>
<feature type="domain" description="AAA+ ATPase" evidence="5">
    <location>
        <begin position="543"/>
        <end position="694"/>
    </location>
</feature>
<comment type="similarity">
    <text evidence="1">Belongs to the AAA ATPase family.</text>
</comment>
<dbReference type="InterPro" id="IPR027417">
    <property type="entry name" value="P-loop_NTPase"/>
</dbReference>
<dbReference type="PANTHER" id="PTHR23074:SF17">
    <property type="entry name" value="FIDGETIN-LIKE PROTEIN 1"/>
    <property type="match status" value="1"/>
</dbReference>
<dbReference type="Gene3D" id="3.40.50.300">
    <property type="entry name" value="P-loop containing nucleotide triphosphate hydrolases"/>
    <property type="match status" value="1"/>
</dbReference>
<dbReference type="SMART" id="SM00382">
    <property type="entry name" value="AAA"/>
    <property type="match status" value="1"/>
</dbReference>
<evidence type="ECO:0000313" key="6">
    <source>
        <dbReference type="EMBL" id="KAF2001123.1"/>
    </source>
</evidence>
<proteinExistence type="inferred from homology"/>
<reference evidence="6" key="1">
    <citation type="journal article" date="2020" name="Stud. Mycol.">
        <title>101 Dothideomycetes genomes: a test case for predicting lifestyles and emergence of pathogens.</title>
        <authorList>
            <person name="Haridas S."/>
            <person name="Albert R."/>
            <person name="Binder M."/>
            <person name="Bloem J."/>
            <person name="Labutti K."/>
            <person name="Salamov A."/>
            <person name="Andreopoulos B."/>
            <person name="Baker S."/>
            <person name="Barry K."/>
            <person name="Bills G."/>
            <person name="Bluhm B."/>
            <person name="Cannon C."/>
            <person name="Castanera R."/>
            <person name="Culley D."/>
            <person name="Daum C."/>
            <person name="Ezra D."/>
            <person name="Gonzalez J."/>
            <person name="Henrissat B."/>
            <person name="Kuo A."/>
            <person name="Liang C."/>
            <person name="Lipzen A."/>
            <person name="Lutzoni F."/>
            <person name="Magnuson J."/>
            <person name="Mondo S."/>
            <person name="Nolan M."/>
            <person name="Ohm R."/>
            <person name="Pangilinan J."/>
            <person name="Park H.-J."/>
            <person name="Ramirez L."/>
            <person name="Alfaro M."/>
            <person name="Sun H."/>
            <person name="Tritt A."/>
            <person name="Yoshinaga Y."/>
            <person name="Zwiers L.-H."/>
            <person name="Turgeon B."/>
            <person name="Goodwin S."/>
            <person name="Spatafora J."/>
            <person name="Crous P."/>
            <person name="Grigoriev I."/>
        </authorList>
    </citation>
    <scope>NUCLEOTIDE SEQUENCE</scope>
    <source>
        <strain evidence="6">CBS 123094</strain>
    </source>
</reference>
<dbReference type="InterPro" id="IPR003959">
    <property type="entry name" value="ATPase_AAA_core"/>
</dbReference>
<dbReference type="Pfam" id="PF09336">
    <property type="entry name" value="Vps4_C"/>
    <property type="match status" value="1"/>
</dbReference>
<protein>
    <submittedName>
        <fullName evidence="6">AAA-domain-containing protein</fullName>
    </submittedName>
</protein>
<feature type="compositionally biased region" description="Low complexity" evidence="4">
    <location>
        <begin position="213"/>
        <end position="234"/>
    </location>
</feature>
<feature type="compositionally biased region" description="Low complexity" evidence="4">
    <location>
        <begin position="368"/>
        <end position="379"/>
    </location>
</feature>
<evidence type="ECO:0000256" key="3">
    <source>
        <dbReference type="ARBA" id="ARBA00022840"/>
    </source>
</evidence>
<feature type="compositionally biased region" description="Polar residues" evidence="4">
    <location>
        <begin position="245"/>
        <end position="259"/>
    </location>
</feature>
<dbReference type="Gene3D" id="1.10.8.60">
    <property type="match status" value="1"/>
</dbReference>
<evidence type="ECO:0000256" key="4">
    <source>
        <dbReference type="SAM" id="MobiDB-lite"/>
    </source>
</evidence>
<dbReference type="SUPFAM" id="SSF52540">
    <property type="entry name" value="P-loop containing nucleoside triphosphate hydrolases"/>
    <property type="match status" value="1"/>
</dbReference>
<dbReference type="OrthoDB" id="10251136at2759"/>
<dbReference type="GO" id="GO:0016887">
    <property type="term" value="F:ATP hydrolysis activity"/>
    <property type="evidence" value="ECO:0007669"/>
    <property type="project" value="InterPro"/>
</dbReference>
<dbReference type="InterPro" id="IPR003593">
    <property type="entry name" value="AAA+_ATPase"/>
</dbReference>
<keyword evidence="2" id="KW-0547">Nucleotide-binding</keyword>
<dbReference type="Proteomes" id="UP000799779">
    <property type="component" value="Unassembled WGS sequence"/>
</dbReference>
<dbReference type="FunFam" id="1.10.8.60:FF:000022">
    <property type="entry name" value="Fidgetin like 1"/>
    <property type="match status" value="1"/>
</dbReference>
<dbReference type="InterPro" id="IPR041569">
    <property type="entry name" value="AAA_lid_3"/>
</dbReference>
<name>A0A6A5WH33_9PLEO</name>
<dbReference type="Pfam" id="PF00004">
    <property type="entry name" value="AAA"/>
    <property type="match status" value="1"/>
</dbReference>
<feature type="compositionally biased region" description="Polar residues" evidence="4">
    <location>
        <begin position="281"/>
        <end position="291"/>
    </location>
</feature>
<gene>
    <name evidence="6" type="ORF">P154DRAFT_187912</name>
</gene>
<feature type="compositionally biased region" description="Polar residues" evidence="4">
    <location>
        <begin position="159"/>
        <end position="176"/>
    </location>
</feature>
<organism evidence="6 7">
    <name type="scientific">Amniculicola lignicola CBS 123094</name>
    <dbReference type="NCBI Taxonomy" id="1392246"/>
    <lineage>
        <taxon>Eukaryota</taxon>
        <taxon>Fungi</taxon>
        <taxon>Dikarya</taxon>
        <taxon>Ascomycota</taxon>
        <taxon>Pezizomycotina</taxon>
        <taxon>Dothideomycetes</taxon>
        <taxon>Pleosporomycetidae</taxon>
        <taxon>Pleosporales</taxon>
        <taxon>Amniculicolaceae</taxon>
        <taxon>Amniculicola</taxon>
    </lineage>
</organism>
<dbReference type="EMBL" id="ML977585">
    <property type="protein sequence ID" value="KAF2001123.1"/>
    <property type="molecule type" value="Genomic_DNA"/>
</dbReference>
<evidence type="ECO:0000256" key="2">
    <source>
        <dbReference type="ARBA" id="ARBA00022741"/>
    </source>
</evidence>
<feature type="compositionally biased region" description="Basic and acidic residues" evidence="4">
    <location>
        <begin position="183"/>
        <end position="196"/>
    </location>
</feature>
<evidence type="ECO:0000259" key="5">
    <source>
        <dbReference type="SMART" id="SM00382"/>
    </source>
</evidence>
<evidence type="ECO:0000313" key="7">
    <source>
        <dbReference type="Proteomes" id="UP000799779"/>
    </source>
</evidence>
<dbReference type="FunFam" id="3.40.50.300:FF:000093">
    <property type="entry name" value="Fidgetin-like 1"/>
    <property type="match status" value="1"/>
</dbReference>
<feature type="compositionally biased region" description="Basic and acidic residues" evidence="4">
    <location>
        <begin position="328"/>
        <end position="338"/>
    </location>
</feature>